<evidence type="ECO:0000313" key="1">
    <source>
        <dbReference type="Proteomes" id="UP000887565"/>
    </source>
</evidence>
<reference evidence="2" key="1">
    <citation type="submission" date="2022-11" db="UniProtKB">
        <authorList>
            <consortium name="WormBaseParasite"/>
        </authorList>
    </citation>
    <scope>IDENTIFICATION</scope>
</reference>
<dbReference type="WBParaSite" id="nRc.2.0.1.t26482-RA">
    <property type="protein sequence ID" value="nRc.2.0.1.t26482-RA"/>
    <property type="gene ID" value="nRc.2.0.1.g26482"/>
</dbReference>
<dbReference type="AlphaFoldDB" id="A0A915JK82"/>
<protein>
    <submittedName>
        <fullName evidence="2">Uncharacterized protein</fullName>
    </submittedName>
</protein>
<sequence length="53" mass="6465">MLCAFRILECISGSRKPQRMKMPKAHRNRVQKLIHYRAIHRLLRLNFVSIYRN</sequence>
<evidence type="ECO:0000313" key="2">
    <source>
        <dbReference type="WBParaSite" id="nRc.2.0.1.t26482-RA"/>
    </source>
</evidence>
<name>A0A915JK82_ROMCU</name>
<proteinExistence type="predicted"/>
<keyword evidence="1" id="KW-1185">Reference proteome</keyword>
<accession>A0A915JK82</accession>
<organism evidence="1 2">
    <name type="scientific">Romanomermis culicivorax</name>
    <name type="common">Nematode worm</name>
    <dbReference type="NCBI Taxonomy" id="13658"/>
    <lineage>
        <taxon>Eukaryota</taxon>
        <taxon>Metazoa</taxon>
        <taxon>Ecdysozoa</taxon>
        <taxon>Nematoda</taxon>
        <taxon>Enoplea</taxon>
        <taxon>Dorylaimia</taxon>
        <taxon>Mermithida</taxon>
        <taxon>Mermithoidea</taxon>
        <taxon>Mermithidae</taxon>
        <taxon>Romanomermis</taxon>
    </lineage>
</organism>
<dbReference type="Proteomes" id="UP000887565">
    <property type="component" value="Unplaced"/>
</dbReference>